<evidence type="ECO:0000313" key="3">
    <source>
        <dbReference type="Proteomes" id="UP000029558"/>
    </source>
</evidence>
<proteinExistence type="predicted"/>
<accession>A0AAC8VJ15</accession>
<dbReference type="RefSeq" id="WP_017375762.1">
    <property type="nucleotide sequence ID" value="NZ_CP012508.1"/>
</dbReference>
<organism evidence="2 3">
    <name type="scientific">Piscirickettsia salmonis</name>
    <dbReference type="NCBI Taxonomy" id="1238"/>
    <lineage>
        <taxon>Bacteria</taxon>
        <taxon>Pseudomonadati</taxon>
        <taxon>Pseudomonadota</taxon>
        <taxon>Gammaproteobacteria</taxon>
        <taxon>Thiotrichales</taxon>
        <taxon>Piscirickettsiaceae</taxon>
        <taxon>Piscirickettsia</taxon>
    </lineage>
</organism>
<dbReference type="AlphaFoldDB" id="A0AAC8VJ15"/>
<reference evidence="2 3" key="1">
    <citation type="journal article" date="2014" name="Genome Announc.">
        <title>Comparative Genome Analysis of Two Isolates of the Fish Pathogen Piscirickettsia salmonis from Different Hosts Reveals Major Differences in Virulence-Associated Secretion Systems.</title>
        <authorList>
            <person name="Bohle H."/>
            <person name="Henriquez P."/>
            <person name="Grothusen H."/>
            <person name="Navas E."/>
            <person name="Sandoval A."/>
            <person name="Bustamante F."/>
            <person name="Bustos P."/>
            <person name="Mancilla M."/>
        </authorList>
    </citation>
    <scope>NUCLEOTIDE SEQUENCE [LARGE SCALE GENOMIC DNA]</scope>
    <source>
        <strain evidence="3">B1-32597</strain>
    </source>
</reference>
<dbReference type="EMBL" id="CP012508">
    <property type="protein sequence ID" value="ALB23121.1"/>
    <property type="molecule type" value="Genomic_DNA"/>
</dbReference>
<evidence type="ECO:0000313" key="2">
    <source>
        <dbReference type="EMBL" id="ALB23121.1"/>
    </source>
</evidence>
<feature type="transmembrane region" description="Helical" evidence="1">
    <location>
        <begin position="385"/>
        <end position="407"/>
    </location>
</feature>
<evidence type="ECO:0000256" key="1">
    <source>
        <dbReference type="SAM" id="Phobius"/>
    </source>
</evidence>
<dbReference type="Proteomes" id="UP000029558">
    <property type="component" value="Chromosome"/>
</dbReference>
<sequence>MPTQQYLNNHNLNQQSALISRINSLFHGVSYLPLFTPQTPTLTISTDNKDKLIANLCETDQHGSTLIQQLIVYNPDAALKVFALAVTDQDKSKIVSALCQSNNDGWTGLHMLARHATASVICETLTLAVTDQDRAQWLSALCQSSHDGWTGLHMFARYAPITPLRRILSLAEIGTDQEKTNIIEALCQSNSEDWTGWQMLGCYARSRTSQALAFAVTTANRSKVISSLCQTNKNGWSGLQILARYAPTLIPKVLAFATAQEDQKLFISAFHQVDNKGWSICELLAHYDPETFQSIRKTANFNFLRPPMKKFQELQKDYYPKLESFEKYYSENKSHDQPKWKVVEEFLKVARTCAASHLKGEIHSFRPLQNYQDKMAILSKHRNSLALRIAGTLALSLLGLPLILGLAKTALRAAQGKPFQFLFLGATRSQEQAQALLGSVSNIPSI</sequence>
<keyword evidence="1" id="KW-0812">Transmembrane</keyword>
<keyword evidence="1" id="KW-0472">Membrane</keyword>
<name>A0AAC8VJ15_PISSA</name>
<keyword evidence="1" id="KW-1133">Transmembrane helix</keyword>
<protein>
    <submittedName>
        <fullName evidence="2">Gluconokinase</fullName>
    </submittedName>
</protein>
<gene>
    <name evidence="2" type="ORF">KU39_1941</name>
</gene>